<reference evidence="3" key="1">
    <citation type="submission" date="2023-07" db="EMBL/GenBank/DDBJ databases">
        <title>30 novel species of actinomycetes from the DSMZ collection.</title>
        <authorList>
            <person name="Nouioui I."/>
        </authorList>
    </citation>
    <scope>NUCLEOTIDE SEQUENCE [LARGE SCALE GENOMIC DNA]</scope>
    <source>
        <strain evidence="3">DSM 44917</strain>
    </source>
</reference>
<feature type="region of interest" description="Disordered" evidence="1">
    <location>
        <begin position="693"/>
        <end position="719"/>
    </location>
</feature>
<name>A0ABU2L3J6_9ACTN</name>
<organism evidence="2 3">
    <name type="scientific">Streptomyces boetiae</name>
    <dbReference type="NCBI Taxonomy" id="3075541"/>
    <lineage>
        <taxon>Bacteria</taxon>
        <taxon>Bacillati</taxon>
        <taxon>Actinomycetota</taxon>
        <taxon>Actinomycetes</taxon>
        <taxon>Kitasatosporales</taxon>
        <taxon>Streptomycetaceae</taxon>
        <taxon>Streptomyces</taxon>
    </lineage>
</organism>
<accession>A0ABU2L3J6</accession>
<dbReference type="RefSeq" id="WP_311629053.1">
    <property type="nucleotide sequence ID" value="NZ_JAVREN010000004.1"/>
</dbReference>
<gene>
    <name evidence="2" type="ORF">RM780_04045</name>
</gene>
<evidence type="ECO:0000313" key="2">
    <source>
        <dbReference type="EMBL" id="MDT0306134.1"/>
    </source>
</evidence>
<dbReference type="EMBL" id="JAVREN010000004">
    <property type="protein sequence ID" value="MDT0306134.1"/>
    <property type="molecule type" value="Genomic_DNA"/>
</dbReference>
<proteinExistence type="predicted"/>
<protein>
    <recommendedName>
        <fullName evidence="4">Minor tail protein</fullName>
    </recommendedName>
</protein>
<comment type="caution">
    <text evidence="2">The sequence shown here is derived from an EMBL/GenBank/DDBJ whole genome shotgun (WGS) entry which is preliminary data.</text>
</comment>
<evidence type="ECO:0008006" key="4">
    <source>
        <dbReference type="Google" id="ProtNLM"/>
    </source>
</evidence>
<dbReference type="Proteomes" id="UP001183388">
    <property type="component" value="Unassembled WGS sequence"/>
</dbReference>
<sequence>MASDVGLEMQLSTGEWVDLTPRLRTDAPVTIRRGRADRAGQHDPARLTCTINNRDGALSPENPNGPWYGLFGQYTPVRVTKRGPAPYLRVPGTAGRARVLSTSALNIAGDLDVRVELALDRIPAQWGATPPIANAPYSGAIQELIGRHTPAGRMWRLILAQSGRPSLDWSVDGIVFQEVLATDQVAYMSGQRFALRATLDVNDGSGQHVVTFYTAASVAGPWQQLGDPVVRPGTTSINTTGTADLEVGNLNSIGFRPGAGRYYKTEVRNGIDGTVVANPDFTAQAVDATAFTDGAGRSWGVVEGAAITDMYSRFEGDAEAWPASWGRSGQDVYVNLRAWGPLQRLRGTQDLHSTLRRTIPSNTAVLAYWPLEDGADAVTLASGLPGGQPAATYGLNLASESSLPSSAPLPRLGSGTSMVRAPLPSLPDPSLGWRVEMVYRLDALPASNLGWIRVATSGGGIATITGYIGGGQSRIVLRDGEGNTVADATGTNPDALAAAASGWGRVRIVAEPSGGSWAYRVWWTPIGLSENWHVFTTISSFTRPVRFDSVWSSASSGMPIGHITMVNNPDTDVYGAGTGGPDDAYAGETAMIRIRRVAAEERMPISAPGSSISANSERVGPQRIAGKLALVEDAADVDGGVLYESIQALSYRPRVNLYNRQPAMVIAYGQCRHLQPTTQRDIVNDATVSRVGGSSGRAVLEDGPLSVQDPPVGAGPHTRPRTINAYSDARLEQMAAWDVAQGTWPGDRWPTVELYLHRVPAELRQDVLDRLDIQTRVQITDLPPWVAPGPADLIAEGYEEVIRPQAWTMTINASPAGPWTVAEIAGDDPAADIGRWPDTGGSELDADIDTTSTRLLLSPTAGLPWVTSTGPAPTGDADDFPLDLQLGGETVTVASIEPLAWDDFDRLVSNGWGTTPSGVSPTPAWALSGGAASERSAAGGQGIVVVNDTTTPRFQFLPEWSIPDGEVLVAISPQAVATGAALRAGLTLRITGSTYYLLRAVFQTSGAVGIEIAHTTTSLTGVVSTLTTYSAASRVWLRAHMEGQRLRGRVWADGASEPGGWQVDHTFTTSLLTAGPLGVIASRASGNTNAGAIFAFDDFETVTPQYAAVSARSVNGIVKSHLAGTAVRLADVPVIPL</sequence>
<evidence type="ECO:0000256" key="1">
    <source>
        <dbReference type="SAM" id="MobiDB-lite"/>
    </source>
</evidence>
<evidence type="ECO:0000313" key="3">
    <source>
        <dbReference type="Proteomes" id="UP001183388"/>
    </source>
</evidence>
<keyword evidence="3" id="KW-1185">Reference proteome</keyword>